<keyword evidence="3" id="KW-0378">Hydrolase</keyword>
<dbReference type="EMBL" id="JACPSX010000241">
    <property type="protein sequence ID" value="MBI3015853.1"/>
    <property type="molecule type" value="Genomic_DNA"/>
</dbReference>
<dbReference type="InterPro" id="IPR036005">
    <property type="entry name" value="Creatinase/aminopeptidase-like"/>
</dbReference>
<dbReference type="Pfam" id="PF01321">
    <property type="entry name" value="Creatinase_N"/>
    <property type="match status" value="1"/>
</dbReference>
<evidence type="ECO:0000259" key="2">
    <source>
        <dbReference type="Pfam" id="PF01321"/>
    </source>
</evidence>
<accession>A0A932GR53</accession>
<evidence type="ECO:0000313" key="4">
    <source>
        <dbReference type="Proteomes" id="UP000741360"/>
    </source>
</evidence>
<dbReference type="PANTHER" id="PTHR46112:SF2">
    <property type="entry name" value="XAA-PRO AMINOPEPTIDASE P-RELATED"/>
    <property type="match status" value="1"/>
</dbReference>
<evidence type="ECO:0000313" key="3">
    <source>
        <dbReference type="EMBL" id="MBI3015853.1"/>
    </source>
</evidence>
<dbReference type="SUPFAM" id="SSF53092">
    <property type="entry name" value="Creatinase/prolidase N-terminal domain"/>
    <property type="match status" value="1"/>
</dbReference>
<reference evidence="3" key="1">
    <citation type="submission" date="2020-07" db="EMBL/GenBank/DDBJ databases">
        <title>Huge and variable diversity of episymbiotic CPR bacteria and DPANN archaea in groundwater ecosystems.</title>
        <authorList>
            <person name="He C.Y."/>
            <person name="Keren R."/>
            <person name="Whittaker M."/>
            <person name="Farag I.F."/>
            <person name="Doudna J."/>
            <person name="Cate J.H.D."/>
            <person name="Banfield J.F."/>
        </authorList>
    </citation>
    <scope>NUCLEOTIDE SEQUENCE</scope>
    <source>
        <strain evidence="3">NC_groundwater_717_Ag_S-0.2um_59_8</strain>
    </source>
</reference>
<dbReference type="GO" id="GO:0004177">
    <property type="term" value="F:aminopeptidase activity"/>
    <property type="evidence" value="ECO:0007669"/>
    <property type="project" value="UniProtKB-KW"/>
</dbReference>
<gene>
    <name evidence="3" type="ORF">HYY65_12545</name>
</gene>
<dbReference type="PANTHER" id="PTHR46112">
    <property type="entry name" value="AMINOPEPTIDASE"/>
    <property type="match status" value="1"/>
</dbReference>
<dbReference type="SUPFAM" id="SSF55920">
    <property type="entry name" value="Creatinase/aminopeptidase"/>
    <property type="match status" value="1"/>
</dbReference>
<dbReference type="InterPro" id="IPR000994">
    <property type="entry name" value="Pept_M24"/>
</dbReference>
<dbReference type="AlphaFoldDB" id="A0A932GR53"/>
<sequence length="391" mass="43194">METLHPALKRGLSIWDRERLPREEFEKRLTAIRKQMTVHNTDLLLVYGDSYRYGNLAYVSHYLPKNRGALALVPAERDPALIVKEPSRNLPFSSTITWMKEVASLSRYDKGLQDFLKKRGLSPRTVGLACLTEQLGAGEVKALRQVVPGARFQEWTHLLDPLRLVKTERELALIREASTLAEQAALAFHKECRAGNKEYQAAAAAERVARLGGAEDVRILLARGSEPEIGLRPPDGSPFSSGDTVLLYVSVAYQRYWSEVGQTFYLGNPPAEIRSAHERLKEIHGRLVQELGPGKPISNTVSQIDDPTLLSRQLSASLRTYGFGNGLGLDPDEAPILVETNSSTLQEGMILTVRLCAHGPGLSSALLARPYQATREGLQPLISLAPEITVC</sequence>
<dbReference type="InterPro" id="IPR050659">
    <property type="entry name" value="Peptidase_M24B"/>
</dbReference>
<organism evidence="3 4">
    <name type="scientific">Tectimicrobiota bacterium</name>
    <dbReference type="NCBI Taxonomy" id="2528274"/>
    <lineage>
        <taxon>Bacteria</taxon>
        <taxon>Pseudomonadati</taxon>
        <taxon>Nitrospinota/Tectimicrobiota group</taxon>
        <taxon>Candidatus Tectimicrobiota</taxon>
    </lineage>
</organism>
<feature type="domain" description="Creatinase N-terminal" evidence="2">
    <location>
        <begin position="28"/>
        <end position="165"/>
    </location>
</feature>
<dbReference type="InterPro" id="IPR000587">
    <property type="entry name" value="Creatinase_N"/>
</dbReference>
<comment type="caution">
    <text evidence="3">The sequence shown here is derived from an EMBL/GenBank/DDBJ whole genome shotgun (WGS) entry which is preliminary data.</text>
</comment>
<name>A0A932GR53_UNCTE</name>
<dbReference type="CDD" id="cd01066">
    <property type="entry name" value="APP_MetAP"/>
    <property type="match status" value="1"/>
</dbReference>
<dbReference type="Gene3D" id="3.90.230.10">
    <property type="entry name" value="Creatinase/methionine aminopeptidase superfamily"/>
    <property type="match status" value="1"/>
</dbReference>
<feature type="domain" description="Peptidase M24" evidence="1">
    <location>
        <begin position="173"/>
        <end position="354"/>
    </location>
</feature>
<keyword evidence="3" id="KW-0645">Protease</keyword>
<dbReference type="InterPro" id="IPR029149">
    <property type="entry name" value="Creatin/AminoP/Spt16_N"/>
</dbReference>
<dbReference type="Pfam" id="PF00557">
    <property type="entry name" value="Peptidase_M24"/>
    <property type="match status" value="1"/>
</dbReference>
<protein>
    <submittedName>
        <fullName evidence="3">Aminopeptidase P family protein</fullName>
    </submittedName>
</protein>
<keyword evidence="3" id="KW-0031">Aminopeptidase</keyword>
<dbReference type="Gene3D" id="3.40.350.10">
    <property type="entry name" value="Creatinase/prolidase N-terminal domain"/>
    <property type="match status" value="1"/>
</dbReference>
<proteinExistence type="predicted"/>
<evidence type="ECO:0000259" key="1">
    <source>
        <dbReference type="Pfam" id="PF00557"/>
    </source>
</evidence>
<dbReference type="Proteomes" id="UP000741360">
    <property type="component" value="Unassembled WGS sequence"/>
</dbReference>